<evidence type="ECO:0000313" key="2">
    <source>
        <dbReference type="EMBL" id="KAF0732199.1"/>
    </source>
</evidence>
<dbReference type="Pfam" id="PF16064">
    <property type="entry name" value="DUF4806"/>
    <property type="match status" value="1"/>
</dbReference>
<dbReference type="OrthoDB" id="6587434at2759"/>
<gene>
    <name evidence="2" type="ORF">FWK35_00024939</name>
</gene>
<dbReference type="PANTHER" id="PTHR34153:SF2">
    <property type="entry name" value="SI:CH211-262H13.3-RELATED"/>
    <property type="match status" value="1"/>
</dbReference>
<keyword evidence="3" id="KW-1185">Reference proteome</keyword>
<sequence length="261" mass="29868">QSSSLYNTSLQSTSSYQTAAAHPSISAYQPTNKLTALYQSPIVPDFQLIQERLSLNLQEKSENTSVQDTMQSGILSNYIGFETLDIKLTSIMQQQMSTNLMIQRIFAKIQLIEANSKNKGQNNDTSVCIDSQFLSYFPLKNAEELFLLENRINNELEFVPKLELFIRNIGGNDAKHHIKRVMNKLFTYEYCIKISWTGRGWATDMTKLKETSIIQIIKKITQESSPIIFTDSEFEKAVTERLRIANTRYKSSKNKNNPTIL</sequence>
<dbReference type="Proteomes" id="UP000478052">
    <property type="component" value="Unassembled WGS sequence"/>
</dbReference>
<comment type="caution">
    <text evidence="2">The sequence shown here is derived from an EMBL/GenBank/DDBJ whole genome shotgun (WGS) entry which is preliminary data.</text>
</comment>
<dbReference type="InterPro" id="IPR032071">
    <property type="entry name" value="DUF4806"/>
</dbReference>
<evidence type="ECO:0000313" key="3">
    <source>
        <dbReference type="Proteomes" id="UP000478052"/>
    </source>
</evidence>
<feature type="non-terminal residue" evidence="2">
    <location>
        <position position="1"/>
    </location>
</feature>
<protein>
    <submittedName>
        <fullName evidence="2">DUF4806 domain-containing protein</fullName>
    </submittedName>
</protein>
<reference evidence="2 3" key="1">
    <citation type="submission" date="2019-08" db="EMBL/GenBank/DDBJ databases">
        <title>Whole genome of Aphis craccivora.</title>
        <authorList>
            <person name="Voronova N.V."/>
            <person name="Shulinski R.S."/>
            <person name="Bandarenka Y.V."/>
            <person name="Zhorov D.G."/>
            <person name="Warner D."/>
        </authorList>
    </citation>
    <scope>NUCLEOTIDE SEQUENCE [LARGE SCALE GENOMIC DNA]</scope>
    <source>
        <strain evidence="2">180601</strain>
        <tissue evidence="2">Whole Body</tissue>
    </source>
</reference>
<dbReference type="AlphaFoldDB" id="A0A6G0WXH0"/>
<dbReference type="PANTHER" id="PTHR34153">
    <property type="entry name" value="SI:CH211-262H13.3-RELATED-RELATED"/>
    <property type="match status" value="1"/>
</dbReference>
<dbReference type="EMBL" id="VUJU01008339">
    <property type="protein sequence ID" value="KAF0732199.1"/>
    <property type="molecule type" value="Genomic_DNA"/>
</dbReference>
<feature type="domain" description="DUF4806" evidence="1">
    <location>
        <begin position="136"/>
        <end position="208"/>
    </location>
</feature>
<accession>A0A6G0WXH0</accession>
<evidence type="ECO:0000259" key="1">
    <source>
        <dbReference type="Pfam" id="PF16064"/>
    </source>
</evidence>
<proteinExistence type="predicted"/>
<name>A0A6G0WXH0_APHCR</name>
<organism evidence="2 3">
    <name type="scientific">Aphis craccivora</name>
    <name type="common">Cowpea aphid</name>
    <dbReference type="NCBI Taxonomy" id="307492"/>
    <lineage>
        <taxon>Eukaryota</taxon>
        <taxon>Metazoa</taxon>
        <taxon>Ecdysozoa</taxon>
        <taxon>Arthropoda</taxon>
        <taxon>Hexapoda</taxon>
        <taxon>Insecta</taxon>
        <taxon>Pterygota</taxon>
        <taxon>Neoptera</taxon>
        <taxon>Paraneoptera</taxon>
        <taxon>Hemiptera</taxon>
        <taxon>Sternorrhyncha</taxon>
        <taxon>Aphidomorpha</taxon>
        <taxon>Aphidoidea</taxon>
        <taxon>Aphididae</taxon>
        <taxon>Aphidini</taxon>
        <taxon>Aphis</taxon>
        <taxon>Aphis</taxon>
    </lineage>
</organism>